<dbReference type="GO" id="GO:0004672">
    <property type="term" value="F:protein kinase activity"/>
    <property type="evidence" value="ECO:0007669"/>
    <property type="project" value="InterPro"/>
</dbReference>
<keyword evidence="4" id="KW-0804">Transcription</keyword>
<dbReference type="GO" id="GO:0000981">
    <property type="term" value="F:DNA-binding transcription factor activity, RNA polymerase II-specific"/>
    <property type="evidence" value="ECO:0007669"/>
    <property type="project" value="InterPro"/>
</dbReference>
<dbReference type="SUPFAM" id="SSF56112">
    <property type="entry name" value="Protein kinase-like (PK-like)"/>
    <property type="match status" value="1"/>
</dbReference>
<dbReference type="SMART" id="SM00066">
    <property type="entry name" value="GAL4"/>
    <property type="match status" value="1"/>
</dbReference>
<evidence type="ECO:0000256" key="4">
    <source>
        <dbReference type="ARBA" id="ARBA00023163"/>
    </source>
</evidence>
<feature type="transmembrane region" description="Helical" evidence="7">
    <location>
        <begin position="1035"/>
        <end position="1054"/>
    </location>
</feature>
<name>A0A0D2DHR6_9EURO</name>
<feature type="domain" description="Protein kinase" evidence="8">
    <location>
        <begin position="509"/>
        <end position="908"/>
    </location>
</feature>
<accession>A0A0D2DHR6</accession>
<keyword evidence="5" id="KW-0539">Nucleus</keyword>
<evidence type="ECO:0000259" key="9">
    <source>
        <dbReference type="PROSITE" id="PS50048"/>
    </source>
</evidence>
<keyword evidence="7" id="KW-0472">Membrane</keyword>
<dbReference type="PROSITE" id="PS50048">
    <property type="entry name" value="ZN2_CY6_FUNGAL_2"/>
    <property type="match status" value="1"/>
</dbReference>
<dbReference type="Gene3D" id="4.10.240.10">
    <property type="entry name" value="Zn(2)-C6 fungal-type DNA-binding domain"/>
    <property type="match status" value="1"/>
</dbReference>
<dbReference type="PANTHER" id="PTHR47424">
    <property type="entry name" value="REGULATORY PROTEIN GAL4"/>
    <property type="match status" value="1"/>
</dbReference>
<dbReference type="GeneID" id="25323831"/>
<dbReference type="Pfam" id="PF00069">
    <property type="entry name" value="Pkinase"/>
    <property type="match status" value="1"/>
</dbReference>
<dbReference type="InterPro" id="IPR007219">
    <property type="entry name" value="XnlR_reg_dom"/>
</dbReference>
<evidence type="ECO:0000313" key="10">
    <source>
        <dbReference type="EMBL" id="KIW61852.1"/>
    </source>
</evidence>
<dbReference type="SMART" id="SM00906">
    <property type="entry name" value="Fungal_trans"/>
    <property type="match status" value="1"/>
</dbReference>
<keyword evidence="2" id="KW-0805">Transcription regulation</keyword>
<feature type="compositionally biased region" description="Basic and acidic residues" evidence="6">
    <location>
        <begin position="112"/>
        <end position="121"/>
    </location>
</feature>
<dbReference type="CDD" id="cd00067">
    <property type="entry name" value="GAL4"/>
    <property type="match status" value="1"/>
</dbReference>
<keyword evidence="11" id="KW-1185">Reference proteome</keyword>
<dbReference type="SUPFAM" id="SSF57701">
    <property type="entry name" value="Zn2/Cys6 DNA-binding domain"/>
    <property type="match status" value="1"/>
</dbReference>
<dbReference type="InterPro" id="IPR000719">
    <property type="entry name" value="Prot_kinase_dom"/>
</dbReference>
<evidence type="ECO:0000256" key="5">
    <source>
        <dbReference type="ARBA" id="ARBA00023242"/>
    </source>
</evidence>
<feature type="domain" description="Zn(2)-C6 fungal-type" evidence="9">
    <location>
        <begin position="28"/>
        <end position="58"/>
    </location>
</feature>
<dbReference type="GO" id="GO:0000435">
    <property type="term" value="P:positive regulation of transcription from RNA polymerase II promoter by galactose"/>
    <property type="evidence" value="ECO:0007669"/>
    <property type="project" value="TreeGrafter"/>
</dbReference>
<feature type="region of interest" description="Disordered" evidence="6">
    <location>
        <begin position="67"/>
        <end position="137"/>
    </location>
</feature>
<dbReference type="GO" id="GO:0006351">
    <property type="term" value="P:DNA-templated transcription"/>
    <property type="evidence" value="ECO:0007669"/>
    <property type="project" value="InterPro"/>
</dbReference>
<dbReference type="RefSeq" id="XP_013322436.1">
    <property type="nucleotide sequence ID" value="XM_013466982.1"/>
</dbReference>
<evidence type="ECO:0008006" key="12">
    <source>
        <dbReference type="Google" id="ProtNLM"/>
    </source>
</evidence>
<reference evidence="10 11" key="1">
    <citation type="submission" date="2015-01" db="EMBL/GenBank/DDBJ databases">
        <title>The Genome Sequence of Exophiala xenobiotica CBS118157.</title>
        <authorList>
            <consortium name="The Broad Institute Genomics Platform"/>
            <person name="Cuomo C."/>
            <person name="de Hoog S."/>
            <person name="Gorbushina A."/>
            <person name="Stielow B."/>
            <person name="Teixiera M."/>
            <person name="Abouelleil A."/>
            <person name="Chapman S.B."/>
            <person name="Priest M."/>
            <person name="Young S.K."/>
            <person name="Wortman J."/>
            <person name="Nusbaum C."/>
            <person name="Birren B."/>
        </authorList>
    </citation>
    <scope>NUCLEOTIDE SEQUENCE [LARGE SCALE GENOMIC DNA]</scope>
    <source>
        <strain evidence="10 11">CBS 118157</strain>
    </source>
</reference>
<keyword evidence="7" id="KW-0812">Transmembrane</keyword>
<dbReference type="CDD" id="cd12148">
    <property type="entry name" value="fungal_TF_MHR"/>
    <property type="match status" value="1"/>
</dbReference>
<dbReference type="SMART" id="SM00220">
    <property type="entry name" value="S_TKc"/>
    <property type="match status" value="1"/>
</dbReference>
<dbReference type="AlphaFoldDB" id="A0A0D2DHR6"/>
<dbReference type="OrthoDB" id="424974at2759"/>
<proteinExistence type="predicted"/>
<protein>
    <recommendedName>
        <fullName evidence="12">Zn(2)-C6 fungal-type domain-containing protein</fullName>
    </recommendedName>
</protein>
<evidence type="ECO:0000256" key="3">
    <source>
        <dbReference type="ARBA" id="ARBA00023125"/>
    </source>
</evidence>
<dbReference type="Proteomes" id="UP000054342">
    <property type="component" value="Unassembled WGS sequence"/>
</dbReference>
<dbReference type="EMBL" id="KN847317">
    <property type="protein sequence ID" value="KIW61852.1"/>
    <property type="molecule type" value="Genomic_DNA"/>
</dbReference>
<evidence type="ECO:0000256" key="6">
    <source>
        <dbReference type="SAM" id="MobiDB-lite"/>
    </source>
</evidence>
<evidence type="ECO:0000256" key="7">
    <source>
        <dbReference type="SAM" id="Phobius"/>
    </source>
</evidence>
<dbReference type="GO" id="GO:0005634">
    <property type="term" value="C:nucleus"/>
    <property type="evidence" value="ECO:0007669"/>
    <property type="project" value="TreeGrafter"/>
</dbReference>
<dbReference type="Gene3D" id="1.10.510.10">
    <property type="entry name" value="Transferase(Phosphotransferase) domain 1"/>
    <property type="match status" value="1"/>
</dbReference>
<dbReference type="InterPro" id="IPR001138">
    <property type="entry name" value="Zn2Cys6_DnaBD"/>
</dbReference>
<dbReference type="GO" id="GO:0005524">
    <property type="term" value="F:ATP binding"/>
    <property type="evidence" value="ECO:0007669"/>
    <property type="project" value="InterPro"/>
</dbReference>
<evidence type="ECO:0000256" key="1">
    <source>
        <dbReference type="ARBA" id="ARBA00022723"/>
    </source>
</evidence>
<feature type="compositionally biased region" description="Low complexity" evidence="6">
    <location>
        <begin position="99"/>
        <end position="111"/>
    </location>
</feature>
<gene>
    <name evidence="10" type="ORF">PV05_01923</name>
</gene>
<keyword evidence="3" id="KW-0238">DNA-binding</keyword>
<feature type="compositionally biased region" description="Basic and acidic residues" evidence="6">
    <location>
        <begin position="89"/>
        <end position="98"/>
    </location>
</feature>
<dbReference type="Pfam" id="PF04082">
    <property type="entry name" value="Fungal_trans"/>
    <property type="match status" value="1"/>
</dbReference>
<feature type="transmembrane region" description="Helical" evidence="7">
    <location>
        <begin position="1066"/>
        <end position="1085"/>
    </location>
</feature>
<evidence type="ECO:0000313" key="11">
    <source>
        <dbReference type="Proteomes" id="UP000054342"/>
    </source>
</evidence>
<dbReference type="Pfam" id="PF00172">
    <property type="entry name" value="Zn_clus"/>
    <property type="match status" value="1"/>
</dbReference>
<organism evidence="10 11">
    <name type="scientific">Exophiala xenobiotica</name>
    <dbReference type="NCBI Taxonomy" id="348802"/>
    <lineage>
        <taxon>Eukaryota</taxon>
        <taxon>Fungi</taxon>
        <taxon>Dikarya</taxon>
        <taxon>Ascomycota</taxon>
        <taxon>Pezizomycotina</taxon>
        <taxon>Eurotiomycetes</taxon>
        <taxon>Chaetothyriomycetidae</taxon>
        <taxon>Chaetothyriales</taxon>
        <taxon>Herpotrichiellaceae</taxon>
        <taxon>Exophiala</taxon>
    </lineage>
</organism>
<dbReference type="STRING" id="348802.A0A0D2DHR6"/>
<dbReference type="InterPro" id="IPR051127">
    <property type="entry name" value="Fungal_SecMet_Regulators"/>
</dbReference>
<dbReference type="InterPro" id="IPR011009">
    <property type="entry name" value="Kinase-like_dom_sf"/>
</dbReference>
<keyword evidence="7" id="KW-1133">Transmembrane helix</keyword>
<sequence>MTANIQLEEDQAEVSKPLRRQRLRIAIACQYCRSKKVKCDGGRPACARCHGGQKTCTYGRDSFIDKQQSRKGALNRHPQLIRPAPILRPDLDAQKAHSLESPLPIESSSRSNDSHHEHDQDLEQNPKPAHDDNPTYYTAHGQFADQVAAAIDARAGVVPATTSTLIPFINAPLFGEIDLDSPFSVLDLAVYLPPQAHADTLVDIYWEYVDPVEPVLDRECFFDNYKAAFCRQGAIFLGDREVWLSIINLVFALAVQRQESIPVQQRNQEGICYFQRARALLRPETILWKPGSPELVQCLIIMNRFLHCTNNPQKTWLTAGLAMRICQGMYFHAPETSSRKERQLKHQVWATCLAMDRCISWSLGRASAPFLNILPNTPDPTSFSGEDTDDFLRSAELHGIGNQIHLAQIQTQNSPGGRLGLHRPYQQAEYHVTAVQLDYCLNRWENGLPSDWKLESIQKVVDRTSRSRRSGGAASAFKLPWPGLKVNAEAEISPIFIAEESPQGIAALSWEDSHLAQGETSTIYSAKASLAWTSHEGLERGASTTIKVAIKKLKTKTPLEQFLVEFEALQNIRRTNHPNVIQVLQAFRWEEMETQPFNLIFPLALGNLKQVFRGSIGNVQIPNLAQDLWSQFEGVAGGLESVHIKCHTVHRDIKPSNILIYSEPGHPTILAKIADFGLAINVENATTYSLGSTDAQSALKYDAPEILKSAQELGIDPLQIPSPGSLLQADIWKPGSVFTELLTFLLLGCDGLKEFRCSITTTSGGLTSDAVGDFRFHDGEKWCGSQLAVDIPNDLFLEYKRICIPISQPPQYLPAAPPYPASYGSSAGVAIAIQTPPVPLQPVPPAYFPQTQNLSYVGGQTATPIQPQTPPPTQPKELYWCIDKAWSEIPKTCLSAIDVTRVHDDKRLFRLLVSEYKRRRGFGRYFSWKRCLGVEFIKFCVISDSDQSVSKLNEGLPSLVNTPQLYSYSLTPPAQVHMMIASAHIIEGLMKPKLVTGVQVLELIPKRLDHQHTWSPGTQAWGIRSTHGWSLIKTAAWLSIITVMGLAFFIFWLAKISKTDLQNAAVPMMFLVTMLMLVIGVPQFLRRG</sequence>
<evidence type="ECO:0000256" key="2">
    <source>
        <dbReference type="ARBA" id="ARBA00023015"/>
    </source>
</evidence>
<dbReference type="PROSITE" id="PS50011">
    <property type="entry name" value="PROTEIN_KINASE_DOM"/>
    <property type="match status" value="1"/>
</dbReference>
<evidence type="ECO:0000259" key="8">
    <source>
        <dbReference type="PROSITE" id="PS50011"/>
    </source>
</evidence>
<dbReference type="GO" id="GO:0000978">
    <property type="term" value="F:RNA polymerase II cis-regulatory region sequence-specific DNA binding"/>
    <property type="evidence" value="ECO:0007669"/>
    <property type="project" value="TreeGrafter"/>
</dbReference>
<dbReference type="PANTHER" id="PTHR47424:SF3">
    <property type="entry name" value="REGULATORY PROTEIN GAL4"/>
    <property type="match status" value="1"/>
</dbReference>
<dbReference type="GO" id="GO:0008270">
    <property type="term" value="F:zinc ion binding"/>
    <property type="evidence" value="ECO:0007669"/>
    <property type="project" value="InterPro"/>
</dbReference>
<dbReference type="HOGENOM" id="CLU_284979_0_0_1"/>
<keyword evidence="1" id="KW-0479">Metal-binding</keyword>
<dbReference type="InterPro" id="IPR036864">
    <property type="entry name" value="Zn2-C6_fun-type_DNA-bd_sf"/>
</dbReference>